<dbReference type="GO" id="GO:0046464">
    <property type="term" value="P:acylglycerol catabolic process"/>
    <property type="evidence" value="ECO:0007669"/>
    <property type="project" value="TreeGrafter"/>
</dbReference>
<dbReference type="PRINTS" id="PR00111">
    <property type="entry name" value="ABHYDROLASE"/>
</dbReference>
<dbReference type="InterPro" id="IPR000073">
    <property type="entry name" value="AB_hydrolase_1"/>
</dbReference>
<feature type="domain" description="DUF3152" evidence="3">
    <location>
        <begin position="658"/>
        <end position="839"/>
    </location>
</feature>
<dbReference type="GO" id="GO:0047372">
    <property type="term" value="F:monoacylglycerol lipase activity"/>
    <property type="evidence" value="ECO:0007669"/>
    <property type="project" value="TreeGrafter"/>
</dbReference>
<dbReference type="Pfam" id="PF11350">
    <property type="entry name" value="DUF3152"/>
    <property type="match status" value="1"/>
</dbReference>
<reference evidence="4 5" key="1">
    <citation type="journal article" date="2020" name="Int. J. Syst. Evol. Microbiol.">
        <title>Reclassification of Streptomyces castelarensis and Streptomyces sporoclivatus as later heterotypic synonyms of Streptomyces antimycoticus.</title>
        <authorList>
            <person name="Komaki H."/>
            <person name="Tamura T."/>
        </authorList>
    </citation>
    <scope>NUCLEOTIDE SEQUENCE [LARGE SCALE GENOMIC DNA]</scope>
    <source>
        <strain evidence="4 5">NBRC 12839</strain>
    </source>
</reference>
<evidence type="ECO:0000259" key="2">
    <source>
        <dbReference type="Pfam" id="PF00561"/>
    </source>
</evidence>
<evidence type="ECO:0000313" key="5">
    <source>
        <dbReference type="Proteomes" id="UP000299290"/>
    </source>
</evidence>
<sequence>MSSTEPPEARIVAAVPPARSVRVGAGEKLRTASLPGLTMTVRCRPPSTSGLPPALFVHGLGGSSQNWSALMELLADRVEGEALDLPGFGDSPPPDDGNYSITGHARAVIRYLDAQDRGPVHLVGNSMGGAITTRVAAVRPDLVRTLTLVSPALPELRPQRTAVPTGLLAVPGVTRLFTRMTRDWDAERRTREVMFLTFGDPSLVSREDFAYAVEEFERRLALPYFWDALSRSARGVVDSYTLGGQHSLWRQAERVLAPTLLVYGGRDQLVSVRMAQRANATFRDSRLLTLLDAGHVAMMEYPEAVARGMRELLDGVEERDDRDSRKARGPYRRPARTGAVRRVGKHSARGSQEGRERRSAAAGSGQGHGSGPEFVEHIASGAAPEGDRPGTGRRRAAAGPGAVDPGVTPPQGVPRLPYGAGGPAARTRGGHPEQREAGGGWGAVGGRGGGPGGARGPGAPGGQRPPYGMRTMNPPQRPTTGGTGGAAGLMPGPRKEYVEAFDTPDALDCDGDDVFAAGAPGGVPPQRRTQRATTPSDGIGGGSGGDGGSGPDDDGTGPAGKGARGATKSGKGRTFTGVAAAAVTTVLAVVVAGQVASGPHSGGKTQAQGGPERGDADSRGARDSGADDGRGAARSAGPPAPVTYDAKMATVFPLDAKLRGSGSFQAVGGHDKAPGRGQVMRYRVDVEKGLSLDGELFAEAVHKTLNDDRSWAHGGVRTFERVSSGHADFVITLASPGTTAVWCAKSGLDTTEDNVSCDSASTERVMINAYRWAQGARTYGDDKMHLYRQMLINHEVGHRLGHNHEICSKQGALAPVMMQQTKFLSTDGATCRPNAWPFPKG</sequence>
<feature type="region of interest" description="Disordered" evidence="1">
    <location>
        <begin position="596"/>
        <end position="643"/>
    </location>
</feature>
<feature type="compositionally biased region" description="Basic and acidic residues" evidence="1">
    <location>
        <begin position="612"/>
        <end position="631"/>
    </location>
</feature>
<evidence type="ECO:0000256" key="1">
    <source>
        <dbReference type="SAM" id="MobiDB-lite"/>
    </source>
</evidence>
<feature type="compositionally biased region" description="Low complexity" evidence="1">
    <location>
        <begin position="397"/>
        <end position="406"/>
    </location>
</feature>
<gene>
    <name evidence="4" type="ORF">SANT12839_061980</name>
</gene>
<keyword evidence="5" id="KW-1185">Reference proteome</keyword>
<dbReference type="AlphaFoldDB" id="A0A4D4KEU7"/>
<evidence type="ECO:0000259" key="3">
    <source>
        <dbReference type="Pfam" id="PF11350"/>
    </source>
</evidence>
<dbReference type="SUPFAM" id="SSF55486">
    <property type="entry name" value="Metalloproteases ('zincins'), catalytic domain"/>
    <property type="match status" value="1"/>
</dbReference>
<dbReference type="Gene3D" id="3.40.50.1820">
    <property type="entry name" value="alpha/beta hydrolase"/>
    <property type="match status" value="1"/>
</dbReference>
<dbReference type="PANTHER" id="PTHR43798">
    <property type="entry name" value="MONOACYLGLYCEROL LIPASE"/>
    <property type="match status" value="1"/>
</dbReference>
<dbReference type="InterPro" id="IPR022603">
    <property type="entry name" value="DUF3152"/>
</dbReference>
<accession>A0A4D4KEU7</accession>
<feature type="region of interest" description="Disordered" evidence="1">
    <location>
        <begin position="316"/>
        <end position="572"/>
    </location>
</feature>
<dbReference type="EMBL" id="BJHV01000001">
    <property type="protein sequence ID" value="GDY45316.1"/>
    <property type="molecule type" value="Genomic_DNA"/>
</dbReference>
<dbReference type="InterPro" id="IPR029058">
    <property type="entry name" value="AB_hydrolase_fold"/>
</dbReference>
<comment type="caution">
    <text evidence="4">The sequence shown here is derived from an EMBL/GenBank/DDBJ whole genome shotgun (WGS) entry which is preliminary data.</text>
</comment>
<proteinExistence type="predicted"/>
<organism evidence="4 5">
    <name type="scientific">Streptomyces antimycoticus</name>
    <dbReference type="NCBI Taxonomy" id="68175"/>
    <lineage>
        <taxon>Bacteria</taxon>
        <taxon>Bacillati</taxon>
        <taxon>Actinomycetota</taxon>
        <taxon>Actinomycetes</taxon>
        <taxon>Kitasatosporales</taxon>
        <taxon>Streptomycetaceae</taxon>
        <taxon>Streptomyces</taxon>
        <taxon>Streptomyces violaceusniger group</taxon>
    </lineage>
</organism>
<dbReference type="InterPro" id="IPR050266">
    <property type="entry name" value="AB_hydrolase_sf"/>
</dbReference>
<dbReference type="Pfam" id="PF00561">
    <property type="entry name" value="Abhydrolase_1"/>
    <property type="match status" value="1"/>
</dbReference>
<dbReference type="PANTHER" id="PTHR43798:SF5">
    <property type="entry name" value="MONOACYLGLYCEROL LIPASE ABHD6"/>
    <property type="match status" value="1"/>
</dbReference>
<name>A0A4D4KEU7_9ACTN</name>
<dbReference type="SUPFAM" id="SSF53474">
    <property type="entry name" value="alpha/beta-Hydrolases"/>
    <property type="match status" value="1"/>
</dbReference>
<feature type="compositionally biased region" description="Gly residues" evidence="1">
    <location>
        <begin position="437"/>
        <end position="461"/>
    </location>
</feature>
<feature type="compositionally biased region" description="Gly residues" evidence="1">
    <location>
        <begin position="538"/>
        <end position="550"/>
    </location>
</feature>
<dbReference type="Proteomes" id="UP000299290">
    <property type="component" value="Unassembled WGS sequence"/>
</dbReference>
<feature type="domain" description="AB hydrolase-1" evidence="2">
    <location>
        <begin position="55"/>
        <end position="300"/>
    </location>
</feature>
<dbReference type="GO" id="GO:0016020">
    <property type="term" value="C:membrane"/>
    <property type="evidence" value="ECO:0007669"/>
    <property type="project" value="TreeGrafter"/>
</dbReference>
<evidence type="ECO:0000313" key="4">
    <source>
        <dbReference type="EMBL" id="GDY45316.1"/>
    </source>
</evidence>
<protein>
    <recommendedName>
        <fullName evidence="6">AB hydrolase-1 domain-containing protein</fullName>
    </recommendedName>
</protein>
<evidence type="ECO:0008006" key="6">
    <source>
        <dbReference type="Google" id="ProtNLM"/>
    </source>
</evidence>